<dbReference type="InterPro" id="IPR036942">
    <property type="entry name" value="Beta-barrel_TonB_sf"/>
</dbReference>
<evidence type="ECO:0000256" key="5">
    <source>
        <dbReference type="ARBA" id="ARBA00023136"/>
    </source>
</evidence>
<dbReference type="Gene3D" id="2.170.130.10">
    <property type="entry name" value="TonB-dependent receptor, plug domain"/>
    <property type="match status" value="1"/>
</dbReference>
<keyword evidence="2 7" id="KW-0813">Transport</keyword>
<evidence type="ECO:0000256" key="3">
    <source>
        <dbReference type="ARBA" id="ARBA00022452"/>
    </source>
</evidence>
<evidence type="ECO:0000256" key="2">
    <source>
        <dbReference type="ARBA" id="ARBA00022448"/>
    </source>
</evidence>
<evidence type="ECO:0000256" key="7">
    <source>
        <dbReference type="PROSITE-ProRule" id="PRU01360"/>
    </source>
</evidence>
<feature type="domain" description="TonB-dependent receptor plug" evidence="9">
    <location>
        <begin position="225"/>
        <end position="350"/>
    </location>
</feature>
<dbReference type="Gene3D" id="2.60.40.1120">
    <property type="entry name" value="Carboxypeptidase-like, regulatory domain"/>
    <property type="match status" value="1"/>
</dbReference>
<dbReference type="InterPro" id="IPR037066">
    <property type="entry name" value="Plug_dom_sf"/>
</dbReference>
<dbReference type="GO" id="GO:0009279">
    <property type="term" value="C:cell outer membrane"/>
    <property type="evidence" value="ECO:0007669"/>
    <property type="project" value="UniProtKB-SubCell"/>
</dbReference>
<reference evidence="10 11" key="2">
    <citation type="journal article" date="2010" name="Stand. Genomic Sci.">
        <title>Complete genome sequence of Chitinophaga pinensis type strain (UQM 2034).</title>
        <authorList>
            <person name="Glavina Del Rio T."/>
            <person name="Abt B."/>
            <person name="Spring S."/>
            <person name="Lapidus A."/>
            <person name="Nolan M."/>
            <person name="Tice H."/>
            <person name="Copeland A."/>
            <person name="Cheng J.F."/>
            <person name="Chen F."/>
            <person name="Bruce D."/>
            <person name="Goodwin L."/>
            <person name="Pitluck S."/>
            <person name="Ivanova N."/>
            <person name="Mavromatis K."/>
            <person name="Mikhailova N."/>
            <person name="Pati A."/>
            <person name="Chen A."/>
            <person name="Palaniappan K."/>
            <person name="Land M."/>
            <person name="Hauser L."/>
            <person name="Chang Y.J."/>
            <person name="Jeffries C.D."/>
            <person name="Chain P."/>
            <person name="Saunders E."/>
            <person name="Detter J.C."/>
            <person name="Brettin T."/>
            <person name="Rohde M."/>
            <person name="Goker M."/>
            <person name="Bristow J."/>
            <person name="Eisen J.A."/>
            <person name="Markowitz V."/>
            <person name="Hugenholtz P."/>
            <person name="Kyrpides N.C."/>
            <person name="Klenk H.P."/>
            <person name="Lucas S."/>
        </authorList>
    </citation>
    <scope>NUCLEOTIDE SEQUENCE [LARGE SCALE GENOMIC DNA]</scope>
    <source>
        <strain evidence="11">ATCC 43595 / DSM 2588 / LMG 13176 / NBRC 15968 / NCIMB 11800 / UQM 2034</strain>
    </source>
</reference>
<evidence type="ECO:0000313" key="11">
    <source>
        <dbReference type="Proteomes" id="UP000002215"/>
    </source>
</evidence>
<evidence type="ECO:0000259" key="8">
    <source>
        <dbReference type="Pfam" id="PF07660"/>
    </source>
</evidence>
<dbReference type="NCBIfam" id="TIGR04056">
    <property type="entry name" value="OMP_RagA_SusC"/>
    <property type="match status" value="1"/>
</dbReference>
<dbReference type="NCBIfam" id="TIGR04057">
    <property type="entry name" value="SusC_RagA_signa"/>
    <property type="match status" value="1"/>
</dbReference>
<dbReference type="InterPro" id="IPR023996">
    <property type="entry name" value="TonB-dep_OMP_SusC/RagA"/>
</dbReference>
<dbReference type="InterPro" id="IPR039426">
    <property type="entry name" value="TonB-dep_rcpt-like"/>
</dbReference>
<dbReference type="SUPFAM" id="SSF56935">
    <property type="entry name" value="Porins"/>
    <property type="match status" value="1"/>
</dbReference>
<dbReference type="Gene3D" id="2.40.170.20">
    <property type="entry name" value="TonB-dependent receptor, beta-barrel domain"/>
    <property type="match status" value="1"/>
</dbReference>
<keyword evidence="10" id="KW-0675">Receptor</keyword>
<evidence type="ECO:0000256" key="1">
    <source>
        <dbReference type="ARBA" id="ARBA00004571"/>
    </source>
</evidence>
<keyword evidence="6 7" id="KW-0998">Cell outer membrane</keyword>
<dbReference type="EMBL" id="CP001699">
    <property type="protein sequence ID" value="ACU58852.1"/>
    <property type="molecule type" value="Genomic_DNA"/>
</dbReference>
<keyword evidence="3 7" id="KW-1134">Transmembrane beta strand</keyword>
<keyword evidence="5 7" id="KW-0472">Membrane</keyword>
<dbReference type="InterPro" id="IPR023997">
    <property type="entry name" value="TonB-dep_OMP_SusC/RagA_CS"/>
</dbReference>
<organism evidence="10 11">
    <name type="scientific">Chitinophaga pinensis (strain ATCC 43595 / DSM 2588 / LMG 13176 / NBRC 15968 / NCIMB 11800 / UQM 2034)</name>
    <dbReference type="NCBI Taxonomy" id="485918"/>
    <lineage>
        <taxon>Bacteria</taxon>
        <taxon>Pseudomonadati</taxon>
        <taxon>Bacteroidota</taxon>
        <taxon>Chitinophagia</taxon>
        <taxon>Chitinophagales</taxon>
        <taxon>Chitinophagaceae</taxon>
        <taxon>Chitinophaga</taxon>
    </lineage>
</organism>
<comment type="similarity">
    <text evidence="7">Belongs to the TonB-dependent receptor family.</text>
</comment>
<dbReference type="KEGG" id="cpi:Cpin_1354"/>
<dbReference type="Proteomes" id="UP000002215">
    <property type="component" value="Chromosome"/>
</dbReference>
<evidence type="ECO:0000313" key="10">
    <source>
        <dbReference type="EMBL" id="ACU58852.1"/>
    </source>
</evidence>
<dbReference type="Pfam" id="PF07660">
    <property type="entry name" value="STN"/>
    <property type="match status" value="1"/>
</dbReference>
<evidence type="ECO:0000259" key="9">
    <source>
        <dbReference type="Pfam" id="PF07715"/>
    </source>
</evidence>
<evidence type="ECO:0000256" key="4">
    <source>
        <dbReference type="ARBA" id="ARBA00022692"/>
    </source>
</evidence>
<protein>
    <submittedName>
        <fullName evidence="10">TonB-dependent receptor plug</fullName>
    </submittedName>
</protein>
<name>A0A979GMS7_CHIPD</name>
<dbReference type="InterPro" id="IPR011662">
    <property type="entry name" value="Secretin/TonB_short_N"/>
</dbReference>
<evidence type="ECO:0000256" key="6">
    <source>
        <dbReference type="ARBA" id="ARBA00023237"/>
    </source>
</evidence>
<dbReference type="PROSITE" id="PS52016">
    <property type="entry name" value="TONB_DEPENDENT_REC_3"/>
    <property type="match status" value="1"/>
</dbReference>
<gene>
    <name evidence="10" type="ordered locus">Cpin_1354</name>
</gene>
<feature type="domain" description="Secretin/TonB short N-terminal" evidence="8">
    <location>
        <begin position="68"/>
        <end position="117"/>
    </location>
</feature>
<sequence>MYRNYAIKIGVPVRHVQQLLRIMKLSTILLLVGFMQVSAAVYAQKITLSERNAELKQLFTKIQEQSDYDFVYTRQQLQTAKPVNIHVAGMELSDVLRLIFKDQPLTYIIDDKTIVVKDRDIVFPPEAPDPFDIQGQVLNEKGLPLQSATVRIIGTRQQQLTDIDGKFFFTDVLKQGKFIVSYIGYRTDTIAIRGKTTFIIQLDPQAKAIQEISIVSTGYQELPRERATGSFEVVSKEQLQHSTDINLVRRLEGITNSMDFRNDLRPVNSSNPNAQRSPLANLTIRGKNTLNESVNADLNGNYSGQPLVVIDGIASPYSIDKINPNDVESITILKDAAAASIWGSRAANGVIVVKTKRGAYNRALRVSFNSNVATSGKVDLFYNKTMSVSDLIDAQMLQFINADRSLPSISISSLYGQEPVSPVAEIMDAWKNKGTLTEAAAMAQLDVLRQNDIRRDYTKYFLRNPITQSYSLAVDGGTEHSNYRLSAGYDRGINNTRNSSQDHVALTLNAAFRPLKHLELQGNIAYNVQQNNEQAPDNRITGVSSAPFYPYSRLADDEGRPLELTKMYRPGFVEMFEKTYPTQFLSWRYTPLEDINEGYNKLKAQSLNMNFSANYRIVEGLSLQATYNYNTGRSNDNTLYRQQSFFMRNLINYFTTSLASANPMTGDPVTPFVRQLPLGGQYNTSLTRSSNQTMRGQLNFDRTWKAKHQISAIAGLDVAQNYSIVTSNGFYGYDENTLQSNNRLDYKTMLPIVFSEDFSGYNGEYIPNLDAGFIDNKVRTFSWYTNMAYTFDSRYTLSASFRSDLSSEFGRGTNRKGAPYYSVGGAWNIHHEKFYHSTLFPTLTFRTTFGYNGNVNPSVLARPLVTYSIFDGVNGLPYAYTSFGTGITNSKLRPEKTGILNIGVDFAMKGNRLSGSVQYFIKKTSDLIAGGALDPSTGYTNITYNTGNLLGHGIDISLNSLNIQRGKFRWNTNFLFSYNRVKVTKLYATAASAAGQVVSNSSGSYNEGYDLSRLFGYRWAGLDPATGDPRGYADGHIVTISNTPDGNSAYNSLQTAPISSLRYFGSAVPVWYGSLRNTFNYGPFSATAGILYKMGYYVRRPQSQVLNYSQLYSTNATIQGIEYQDRWKQAGDESHTNVPSAVYTATNQNRDNFYYYSEINVLKGDHIRLQEINLSYLIPAAKSKFIRNPRIYANISNLGIIWRANNKGIDPEVFDYPNPKSYSLGFSANF</sequence>
<dbReference type="InterPro" id="IPR008969">
    <property type="entry name" value="CarboxyPept-like_regulatory"/>
</dbReference>
<reference evidence="11" key="1">
    <citation type="submission" date="2009-08" db="EMBL/GenBank/DDBJ databases">
        <title>The complete genome of Chitinophaga pinensis DSM 2588.</title>
        <authorList>
            <consortium name="US DOE Joint Genome Institute (JGI-PGF)"/>
            <person name="Lucas S."/>
            <person name="Copeland A."/>
            <person name="Lapidus A."/>
            <person name="Glavina del Rio T."/>
            <person name="Dalin E."/>
            <person name="Tice H."/>
            <person name="Bruce D."/>
            <person name="Goodwin L."/>
            <person name="Pitluck S."/>
            <person name="Kyrpides N."/>
            <person name="Mavromatis K."/>
            <person name="Ivanova N."/>
            <person name="Mikhailova N."/>
            <person name="Sims D."/>
            <person name="Meinche L."/>
            <person name="Brettin T."/>
            <person name="Detter J.C."/>
            <person name="Han C."/>
            <person name="Larimer F."/>
            <person name="Land M."/>
            <person name="Hauser L."/>
            <person name="Markowitz V."/>
            <person name="Cheng J.-F."/>
            <person name="Hugenholtz P."/>
            <person name="Woyke T."/>
            <person name="Wu D."/>
            <person name="Spring S."/>
            <person name="Klenk H.-P."/>
            <person name="Eisen J.A."/>
        </authorList>
    </citation>
    <scope>NUCLEOTIDE SEQUENCE [LARGE SCALE GENOMIC DNA]</scope>
    <source>
        <strain evidence="11">ATCC 43595 / DSM 2588 / LMG 13176 / NBRC 15968 / NCIMB 11800 / UQM 2034</strain>
    </source>
</reference>
<accession>A0A979GMS7</accession>
<dbReference type="Pfam" id="PF07715">
    <property type="entry name" value="Plug"/>
    <property type="match status" value="1"/>
</dbReference>
<keyword evidence="4 7" id="KW-0812">Transmembrane</keyword>
<dbReference type="AlphaFoldDB" id="A0A979GMS7"/>
<dbReference type="SUPFAM" id="SSF49464">
    <property type="entry name" value="Carboxypeptidase regulatory domain-like"/>
    <property type="match status" value="1"/>
</dbReference>
<proteinExistence type="inferred from homology"/>
<dbReference type="OrthoDB" id="9768177at2"/>
<comment type="subcellular location">
    <subcellularLocation>
        <location evidence="1 7">Cell outer membrane</location>
        <topology evidence="1 7">Multi-pass membrane protein</topology>
    </subcellularLocation>
</comment>
<dbReference type="Pfam" id="PF13715">
    <property type="entry name" value="CarbopepD_reg_2"/>
    <property type="match status" value="1"/>
</dbReference>
<dbReference type="InterPro" id="IPR012910">
    <property type="entry name" value="Plug_dom"/>
</dbReference>